<sequence>MAFQAFLDTCVLYGATLCDVMLTVASYGAYEPHWSPDVIAELERNLVVDAAVAPEAAAYRIAEMELAFPQASVTGYGDLMTTLTCHPKGRHVLAAAVLARSEVLVTFNLNDFPEEALEPLGVRAVHPDDFLLDQLDLHPALVGRALTSLVRRYTRPTVTLPSVLTTLARAGVPVFAQEVRRHDFAATTKDD</sequence>
<reference evidence="2 3" key="1">
    <citation type="submission" date="2020-10" db="EMBL/GenBank/DDBJ databases">
        <title>Connecting structure to function with the recovery of over 1000 high-quality activated sludge metagenome-assembled genomes encoding full-length rRNA genes using long-read sequencing.</title>
        <authorList>
            <person name="Singleton C.M."/>
            <person name="Petriglieri F."/>
            <person name="Kristensen J.M."/>
            <person name="Kirkegaard R.H."/>
            <person name="Michaelsen T.Y."/>
            <person name="Andersen M.H."/>
            <person name="Karst S.M."/>
            <person name="Dueholm M.S."/>
            <person name="Nielsen P.H."/>
            <person name="Albertsen M."/>
        </authorList>
    </citation>
    <scope>NUCLEOTIDE SEQUENCE [LARGE SCALE GENOMIC DNA]</scope>
    <source>
        <strain evidence="2">Ega_18-Q3-R5-49_MAXAC.001</strain>
    </source>
</reference>
<dbReference type="Proteomes" id="UP000726105">
    <property type="component" value="Unassembled WGS sequence"/>
</dbReference>
<dbReference type="AlphaFoldDB" id="A0A935M7S8"/>
<name>A0A935M7S8_9MICO</name>
<proteinExistence type="predicted"/>
<gene>
    <name evidence="2" type="ORF">IPI13_14170</name>
</gene>
<dbReference type="InterPro" id="IPR058652">
    <property type="entry name" value="VapC50_C"/>
</dbReference>
<accession>A0A935M7S8</accession>
<evidence type="ECO:0000313" key="2">
    <source>
        <dbReference type="EMBL" id="MBK7274254.1"/>
    </source>
</evidence>
<dbReference type="EMBL" id="JADJIB010000005">
    <property type="protein sequence ID" value="MBK7274254.1"/>
    <property type="molecule type" value="Genomic_DNA"/>
</dbReference>
<protein>
    <submittedName>
        <fullName evidence="2">PIN domain-containing protein</fullName>
    </submittedName>
</protein>
<feature type="domain" description="VapC50 C-terminal" evidence="1">
    <location>
        <begin position="127"/>
        <end position="181"/>
    </location>
</feature>
<dbReference type="Pfam" id="PF26343">
    <property type="entry name" value="VapC50_C"/>
    <property type="match status" value="1"/>
</dbReference>
<organism evidence="2 3">
    <name type="scientific">Candidatus Phosphoribacter hodrii</name>
    <dbReference type="NCBI Taxonomy" id="2953743"/>
    <lineage>
        <taxon>Bacteria</taxon>
        <taxon>Bacillati</taxon>
        <taxon>Actinomycetota</taxon>
        <taxon>Actinomycetes</taxon>
        <taxon>Micrococcales</taxon>
        <taxon>Dermatophilaceae</taxon>
        <taxon>Candidatus Phosphoribacter</taxon>
    </lineage>
</organism>
<comment type="caution">
    <text evidence="2">The sequence shown here is derived from an EMBL/GenBank/DDBJ whole genome shotgun (WGS) entry which is preliminary data.</text>
</comment>
<evidence type="ECO:0000313" key="3">
    <source>
        <dbReference type="Proteomes" id="UP000726105"/>
    </source>
</evidence>
<evidence type="ECO:0000259" key="1">
    <source>
        <dbReference type="Pfam" id="PF26343"/>
    </source>
</evidence>